<comment type="caution">
    <text evidence="2">The sequence shown here is derived from an EMBL/GenBank/DDBJ whole genome shotgun (WGS) entry which is preliminary data.</text>
</comment>
<dbReference type="PANTHER" id="PTHR46599">
    <property type="entry name" value="PIGGYBAC TRANSPOSABLE ELEMENT-DERIVED PROTEIN 4"/>
    <property type="match status" value="1"/>
</dbReference>
<sequence length="253" mass="29857">MGHDICDRRRYYWTRTEQFFTPFYPNTMTHNDKEMDHNDEKYDRLWKIRETVDTLNVAYSKFYNAPERLATDDVIVLFKLRVVFKQHIPKKHKRFAIKIFKLCDAAGYTYDMQVYLGKDRQCATTDMTATHATVKQLTRRAKGRGPKLHMHNYFSSPDLYNDVTKQKTNCCRRVRPNRTGMPHDFRSKTLRLRRGDVRARTNGDLTAVVWKDKRNVHMLTNIHVAPAEGNFCNEWKRPEASHCGGLQSTHGLR</sequence>
<evidence type="ECO:0000259" key="1">
    <source>
        <dbReference type="Pfam" id="PF13843"/>
    </source>
</evidence>
<name>A0A6L2PLI0_COPFO</name>
<gene>
    <name evidence="2" type="ORF">Cfor_12401</name>
</gene>
<protein>
    <recommendedName>
        <fullName evidence="1">PiggyBac transposable element-derived protein domain-containing protein</fullName>
    </recommendedName>
</protein>
<dbReference type="InterPro" id="IPR029526">
    <property type="entry name" value="PGBD"/>
</dbReference>
<dbReference type="AlphaFoldDB" id="A0A6L2PLI0"/>
<proteinExistence type="predicted"/>
<dbReference type="FunCoup" id="A0A6L2PLI0">
    <property type="interactions" value="47"/>
</dbReference>
<accession>A0A6L2PLI0</accession>
<dbReference type="EMBL" id="BLKM01000427">
    <property type="protein sequence ID" value="GFG33441.1"/>
    <property type="molecule type" value="Genomic_DNA"/>
</dbReference>
<evidence type="ECO:0000313" key="3">
    <source>
        <dbReference type="Proteomes" id="UP000502823"/>
    </source>
</evidence>
<dbReference type="Proteomes" id="UP000502823">
    <property type="component" value="Unassembled WGS sequence"/>
</dbReference>
<dbReference type="Pfam" id="PF13843">
    <property type="entry name" value="DDE_Tnp_1_7"/>
    <property type="match status" value="1"/>
</dbReference>
<dbReference type="OrthoDB" id="10057274at2759"/>
<reference evidence="3" key="1">
    <citation type="submission" date="2020-01" db="EMBL/GenBank/DDBJ databases">
        <title>Draft genome sequence of the Termite Coptotermes fromosanus.</title>
        <authorList>
            <person name="Itakura S."/>
            <person name="Yosikawa Y."/>
            <person name="Umezawa K."/>
        </authorList>
    </citation>
    <scope>NUCLEOTIDE SEQUENCE [LARGE SCALE GENOMIC DNA]</scope>
</reference>
<dbReference type="InParanoid" id="A0A6L2PLI0"/>
<dbReference type="PANTHER" id="PTHR46599:SF3">
    <property type="entry name" value="PIGGYBAC TRANSPOSABLE ELEMENT-DERIVED PROTEIN 4"/>
    <property type="match status" value="1"/>
</dbReference>
<organism evidence="2 3">
    <name type="scientific">Coptotermes formosanus</name>
    <name type="common">Formosan subterranean termite</name>
    <dbReference type="NCBI Taxonomy" id="36987"/>
    <lineage>
        <taxon>Eukaryota</taxon>
        <taxon>Metazoa</taxon>
        <taxon>Ecdysozoa</taxon>
        <taxon>Arthropoda</taxon>
        <taxon>Hexapoda</taxon>
        <taxon>Insecta</taxon>
        <taxon>Pterygota</taxon>
        <taxon>Neoptera</taxon>
        <taxon>Polyneoptera</taxon>
        <taxon>Dictyoptera</taxon>
        <taxon>Blattodea</taxon>
        <taxon>Blattoidea</taxon>
        <taxon>Termitoidae</taxon>
        <taxon>Rhinotermitidae</taxon>
        <taxon>Coptotermes</taxon>
    </lineage>
</organism>
<evidence type="ECO:0000313" key="2">
    <source>
        <dbReference type="EMBL" id="GFG33441.1"/>
    </source>
</evidence>
<keyword evidence="3" id="KW-1185">Reference proteome</keyword>
<feature type="domain" description="PiggyBac transposable element-derived protein" evidence="1">
    <location>
        <begin position="37"/>
        <end position="223"/>
    </location>
</feature>